<feature type="region of interest" description="Disordered" evidence="1">
    <location>
        <begin position="236"/>
        <end position="255"/>
    </location>
</feature>
<dbReference type="PROSITE" id="PS00716">
    <property type="entry name" value="SIGMA70_2"/>
    <property type="match status" value="1"/>
</dbReference>
<dbReference type="CDD" id="cd00093">
    <property type="entry name" value="HTH_XRE"/>
    <property type="match status" value="1"/>
</dbReference>
<feature type="compositionally biased region" description="Low complexity" evidence="1">
    <location>
        <begin position="246"/>
        <end position="255"/>
    </location>
</feature>
<keyword evidence="2" id="KW-0472">Membrane</keyword>
<dbReference type="Gene3D" id="1.10.260.40">
    <property type="entry name" value="lambda repressor-like DNA-binding domains"/>
    <property type="match status" value="1"/>
</dbReference>
<dbReference type="InterPro" id="IPR001387">
    <property type="entry name" value="Cro/C1-type_HTH"/>
</dbReference>
<dbReference type="SMART" id="SM00530">
    <property type="entry name" value="HTH_XRE"/>
    <property type="match status" value="1"/>
</dbReference>
<keyword evidence="2" id="KW-1133">Transmembrane helix</keyword>
<accession>A0A9X2XLZ1</accession>
<gene>
    <name evidence="4" type="ORF">OC940_24440</name>
</gene>
<evidence type="ECO:0000256" key="2">
    <source>
        <dbReference type="SAM" id="Phobius"/>
    </source>
</evidence>
<keyword evidence="2" id="KW-0812">Transmembrane</keyword>
<dbReference type="InterPro" id="IPR000943">
    <property type="entry name" value="RNA_pol_sigma70"/>
</dbReference>
<dbReference type="InterPro" id="IPR025194">
    <property type="entry name" value="RodZ-like_C"/>
</dbReference>
<sequence length="350" mass="35876">MKAAHPEVVAANRVNPGETLRQARESNGWSLAEVALKLNLTVTSLSNLEAGAFDKLPGHTFARGYIRAYAKLLGMDQTVLVQQFDQSTGTDSQGSNVHALGRIEEPVRVSHTILRIVSLLLLVAVIGGGFVWWQDQTSLRTKDLMSLAPEHVEVEGADGTTQIHPLDEPEDQAVAEGQAEGSTALALPQSETTAESTGTEAAAPAAEPVVPAPVAPAATPAAPVHTPAPVVAAPATPAPAAPATPAPTVAAPTAPAVAPAPAPAPAVPVAGQGQVSVQFIADCWTQVTDGSGKVLYSGLKRKGDSLSVVGKPPFAVRLGVARGAQVSYNGQPVDVAPFTSGETARLKLGQ</sequence>
<reference evidence="4" key="1">
    <citation type="submission" date="2022-09" db="EMBL/GenBank/DDBJ databases">
        <authorList>
            <person name="Cesa-Luna C."/>
            <person name="Girard L."/>
            <person name="Lood C."/>
            <person name="Hofte M."/>
            <person name="De Mot R."/>
        </authorList>
    </citation>
    <scope>NUCLEOTIDE SEQUENCE</scope>
    <source>
        <strain evidence="4">B1M3-32</strain>
    </source>
</reference>
<evidence type="ECO:0000313" key="5">
    <source>
        <dbReference type="Proteomes" id="UP001139955"/>
    </source>
</evidence>
<reference evidence="4" key="2">
    <citation type="journal article" date="2023" name="mSystems">
        <title>Charting the Lipopeptidome of Nonpathogenic Pseudomonas.</title>
        <authorList>
            <person name="Cesa-Luna C."/>
            <person name="Geudens N."/>
            <person name="Girard L."/>
            <person name="De Roo V."/>
            <person name="Maklad H.R."/>
            <person name="Martins J.C."/>
            <person name="Hofte M."/>
            <person name="De Mot R."/>
        </authorList>
    </citation>
    <scope>NUCLEOTIDE SEQUENCE</scope>
    <source>
        <strain evidence="4">B1M3-32</strain>
    </source>
</reference>
<dbReference type="PANTHER" id="PTHR34475">
    <property type="match status" value="1"/>
</dbReference>
<evidence type="ECO:0000259" key="3">
    <source>
        <dbReference type="PROSITE" id="PS50943"/>
    </source>
</evidence>
<feature type="domain" description="HTH cro/C1-type" evidence="3">
    <location>
        <begin position="20"/>
        <end position="51"/>
    </location>
</feature>
<feature type="compositionally biased region" description="Polar residues" evidence="1">
    <location>
        <begin position="189"/>
        <end position="199"/>
    </location>
</feature>
<dbReference type="GO" id="GO:0006352">
    <property type="term" value="P:DNA-templated transcription initiation"/>
    <property type="evidence" value="ECO:0007669"/>
    <property type="project" value="InterPro"/>
</dbReference>
<dbReference type="RefSeq" id="WP_262147289.1">
    <property type="nucleotide sequence ID" value="NZ_JAOSKY010000019.1"/>
</dbReference>
<organism evidence="4 5">
    <name type="scientific">Pseudomonas koreensis</name>
    <dbReference type="NCBI Taxonomy" id="198620"/>
    <lineage>
        <taxon>Bacteria</taxon>
        <taxon>Pseudomonadati</taxon>
        <taxon>Pseudomonadota</taxon>
        <taxon>Gammaproteobacteria</taxon>
        <taxon>Pseudomonadales</taxon>
        <taxon>Pseudomonadaceae</taxon>
        <taxon>Pseudomonas</taxon>
    </lineage>
</organism>
<evidence type="ECO:0000256" key="1">
    <source>
        <dbReference type="SAM" id="MobiDB-lite"/>
    </source>
</evidence>
<dbReference type="PANTHER" id="PTHR34475:SF1">
    <property type="entry name" value="CYTOSKELETON PROTEIN RODZ"/>
    <property type="match status" value="1"/>
</dbReference>
<proteinExistence type="predicted"/>
<dbReference type="Proteomes" id="UP001139955">
    <property type="component" value="Unassembled WGS sequence"/>
</dbReference>
<dbReference type="Pfam" id="PF13464">
    <property type="entry name" value="RodZ_C"/>
    <property type="match status" value="1"/>
</dbReference>
<dbReference type="InterPro" id="IPR050400">
    <property type="entry name" value="Bact_Cytoskel_RodZ"/>
</dbReference>
<keyword evidence="5" id="KW-1185">Reference proteome</keyword>
<feature type="compositionally biased region" description="Pro residues" evidence="1">
    <location>
        <begin position="236"/>
        <end position="245"/>
    </location>
</feature>
<dbReference type="PROSITE" id="PS50943">
    <property type="entry name" value="HTH_CROC1"/>
    <property type="match status" value="1"/>
</dbReference>
<evidence type="ECO:0000313" key="4">
    <source>
        <dbReference type="EMBL" id="MCU7250973.1"/>
    </source>
</evidence>
<dbReference type="GO" id="GO:0003700">
    <property type="term" value="F:DNA-binding transcription factor activity"/>
    <property type="evidence" value="ECO:0007669"/>
    <property type="project" value="InterPro"/>
</dbReference>
<dbReference type="EMBL" id="JAOSKY010000019">
    <property type="protein sequence ID" value="MCU7250973.1"/>
    <property type="molecule type" value="Genomic_DNA"/>
</dbReference>
<dbReference type="Pfam" id="PF13413">
    <property type="entry name" value="HTH_25"/>
    <property type="match status" value="1"/>
</dbReference>
<dbReference type="AlphaFoldDB" id="A0A9X2XLZ1"/>
<protein>
    <submittedName>
        <fullName evidence="4">Helix-turn-helix domain-containing protein</fullName>
    </submittedName>
</protein>
<comment type="caution">
    <text evidence="4">The sequence shown here is derived from an EMBL/GenBank/DDBJ whole genome shotgun (WGS) entry which is preliminary data.</text>
</comment>
<feature type="transmembrane region" description="Helical" evidence="2">
    <location>
        <begin position="112"/>
        <end position="133"/>
    </location>
</feature>
<dbReference type="SUPFAM" id="SSF47413">
    <property type="entry name" value="lambda repressor-like DNA-binding domains"/>
    <property type="match status" value="1"/>
</dbReference>
<name>A0A9X2XLZ1_9PSED</name>
<dbReference type="InterPro" id="IPR010982">
    <property type="entry name" value="Lambda_DNA-bd_dom_sf"/>
</dbReference>
<feature type="region of interest" description="Disordered" evidence="1">
    <location>
        <begin position="174"/>
        <end position="206"/>
    </location>
</feature>
<dbReference type="GO" id="GO:0003677">
    <property type="term" value="F:DNA binding"/>
    <property type="evidence" value="ECO:0007669"/>
    <property type="project" value="InterPro"/>
</dbReference>